<dbReference type="PANTHER" id="PTHR42696:SF2">
    <property type="entry name" value="ASPARTATE AMMONIA-LYASE"/>
    <property type="match status" value="1"/>
</dbReference>
<dbReference type="GO" id="GO:0006531">
    <property type="term" value="P:aspartate metabolic process"/>
    <property type="evidence" value="ECO:0007669"/>
    <property type="project" value="TreeGrafter"/>
</dbReference>
<dbReference type="PANTHER" id="PTHR42696">
    <property type="entry name" value="ASPARTATE AMMONIA-LYASE"/>
    <property type="match status" value="1"/>
</dbReference>
<evidence type="ECO:0000313" key="2">
    <source>
        <dbReference type="Proteomes" id="UP000737391"/>
    </source>
</evidence>
<organism evidence="1 2">
    <name type="scientific">Fusarium agapanthi</name>
    <dbReference type="NCBI Taxonomy" id="1803897"/>
    <lineage>
        <taxon>Eukaryota</taxon>
        <taxon>Fungi</taxon>
        <taxon>Dikarya</taxon>
        <taxon>Ascomycota</taxon>
        <taxon>Pezizomycotina</taxon>
        <taxon>Sordariomycetes</taxon>
        <taxon>Hypocreomycetidae</taxon>
        <taxon>Hypocreales</taxon>
        <taxon>Nectriaceae</taxon>
        <taxon>Fusarium</taxon>
        <taxon>Fusarium fujikuroi species complex</taxon>
    </lineage>
</organism>
<dbReference type="GO" id="GO:0005829">
    <property type="term" value="C:cytosol"/>
    <property type="evidence" value="ECO:0007669"/>
    <property type="project" value="TreeGrafter"/>
</dbReference>
<gene>
    <name evidence="1" type="ORF">FAGAP_4169</name>
</gene>
<evidence type="ECO:0000313" key="1">
    <source>
        <dbReference type="EMBL" id="KAF4499619.1"/>
    </source>
</evidence>
<dbReference type="OrthoDB" id="1738025at2759"/>
<dbReference type="InterPro" id="IPR051546">
    <property type="entry name" value="Aspartate_Ammonia-Lyase"/>
</dbReference>
<dbReference type="GO" id="GO:0008797">
    <property type="term" value="F:aspartate ammonia-lyase activity"/>
    <property type="evidence" value="ECO:0007669"/>
    <property type="project" value="TreeGrafter"/>
</dbReference>
<keyword evidence="2" id="KW-1185">Reference proteome</keyword>
<dbReference type="Gene3D" id="1.10.275.10">
    <property type="entry name" value="Fumarase/aspartase (N-terminal domain)"/>
    <property type="match status" value="1"/>
</dbReference>
<dbReference type="AlphaFoldDB" id="A0A9P5BCQ2"/>
<dbReference type="SUPFAM" id="SSF48557">
    <property type="entry name" value="L-aspartase-like"/>
    <property type="match status" value="1"/>
</dbReference>
<reference evidence="1" key="1">
    <citation type="submission" date="2020-01" db="EMBL/GenBank/DDBJ databases">
        <title>Identification and distribution of gene clusters putatively required for synthesis of sphingolipid metabolism inhibitors in phylogenetically diverse species of the filamentous fungus Fusarium.</title>
        <authorList>
            <person name="Kim H.-S."/>
            <person name="Busman M."/>
            <person name="Brown D.W."/>
            <person name="Divon H."/>
            <person name="Uhlig S."/>
            <person name="Proctor R.H."/>
        </authorList>
    </citation>
    <scope>NUCLEOTIDE SEQUENCE</scope>
    <source>
        <strain evidence="1">NRRL 31653</strain>
    </source>
</reference>
<accession>A0A9P5BCQ2</accession>
<dbReference type="InterPro" id="IPR008948">
    <property type="entry name" value="L-Aspartase-like"/>
</dbReference>
<name>A0A9P5BCQ2_9HYPO</name>
<comment type="caution">
    <text evidence="1">The sequence shown here is derived from an EMBL/GenBank/DDBJ whole genome shotgun (WGS) entry which is preliminary data.</text>
</comment>
<dbReference type="EMBL" id="LUFC02000245">
    <property type="protein sequence ID" value="KAF4499619.1"/>
    <property type="molecule type" value="Genomic_DNA"/>
</dbReference>
<dbReference type="Proteomes" id="UP000737391">
    <property type="component" value="Unassembled WGS sequence"/>
</dbReference>
<proteinExistence type="predicted"/>
<dbReference type="InterPro" id="IPR024083">
    <property type="entry name" value="Fumarase/histidase_N"/>
</dbReference>
<protein>
    <submittedName>
        <fullName evidence="1">Aspartate ammonia-lyase</fullName>
    </submittedName>
</protein>
<sequence>MRNRIDVLTKEGQDASKYNCKILIELFNRGKHVHALSSLTIISIAKAVAPELAEIPELDDKHLYTQCHLILKETAEGGTPAAGDHKALLADSDSIVHMLTTNEDAGPIERPREFEENVPPQTGNVGIGSVGICHVGNPLSADPWLVVSPAADTITVTQIISTVVPSEPKPTNGLLVKGANSHKVTVTIETKRLEKDSLGQLELPDDVLYGINTFRAIENFPLSGRPIASWPHIIYAFAVIKQAAARANYKVGTITSEQANAIFRGIRRGQNWSPRQAFCS</sequence>